<dbReference type="Gene3D" id="3.30.920.30">
    <property type="entry name" value="Hypothetical protein"/>
    <property type="match status" value="1"/>
</dbReference>
<dbReference type="Pfam" id="PF07927">
    <property type="entry name" value="HicA_toxin"/>
    <property type="match status" value="1"/>
</dbReference>
<evidence type="ECO:0000313" key="8">
    <source>
        <dbReference type="EMBL" id="RQD85867.1"/>
    </source>
</evidence>
<dbReference type="AlphaFoldDB" id="A0A424YYD0"/>
<dbReference type="RefSeq" id="WP_124134710.1">
    <property type="nucleotide sequence ID" value="NZ_QURW01000032.1"/>
</dbReference>
<protein>
    <submittedName>
        <fullName evidence="8">Type II toxin-antitoxin system HicA family toxin</fullName>
    </submittedName>
</protein>
<evidence type="ECO:0000256" key="3">
    <source>
        <dbReference type="ARBA" id="ARBA00022722"/>
    </source>
</evidence>
<reference evidence="8 9" key="1">
    <citation type="submission" date="2018-08" db="EMBL/GenBank/DDBJ databases">
        <title>Survival mechanisms of Campylobacter hepaticus identified by genomic analysis and comparative transcriptomic analysis of in vivo and in vitro derived bacteria.</title>
        <authorList>
            <person name="Van T.T.H."/>
            <person name="Moore R.J."/>
        </authorList>
    </citation>
    <scope>NUCLEOTIDE SEQUENCE [LARGE SCALE GENOMIC DNA]</scope>
    <source>
        <strain evidence="8 9">54L</strain>
    </source>
</reference>
<keyword evidence="3" id="KW-0540">Nuclease</keyword>
<dbReference type="Proteomes" id="UP000286095">
    <property type="component" value="Unassembled WGS sequence"/>
</dbReference>
<dbReference type="EMBL" id="QURW01000032">
    <property type="protein sequence ID" value="RQD85867.1"/>
    <property type="molecule type" value="Genomic_DNA"/>
</dbReference>
<evidence type="ECO:0000256" key="6">
    <source>
        <dbReference type="ARBA" id="ARBA00022884"/>
    </source>
</evidence>
<proteinExistence type="inferred from homology"/>
<keyword evidence="7" id="KW-0346">Stress response</keyword>
<evidence type="ECO:0000256" key="5">
    <source>
        <dbReference type="ARBA" id="ARBA00022801"/>
    </source>
</evidence>
<evidence type="ECO:0000256" key="7">
    <source>
        <dbReference type="ARBA" id="ARBA00023016"/>
    </source>
</evidence>
<evidence type="ECO:0000256" key="4">
    <source>
        <dbReference type="ARBA" id="ARBA00022759"/>
    </source>
</evidence>
<keyword evidence="6" id="KW-0694">RNA-binding</keyword>
<dbReference type="InterPro" id="IPR012933">
    <property type="entry name" value="HicA_mRNA_interferase"/>
</dbReference>
<keyword evidence="2" id="KW-1277">Toxin-antitoxin system</keyword>
<gene>
    <name evidence="8" type="ORF">DZD40_07430</name>
</gene>
<dbReference type="GO" id="GO:0003729">
    <property type="term" value="F:mRNA binding"/>
    <property type="evidence" value="ECO:0007669"/>
    <property type="project" value="InterPro"/>
</dbReference>
<dbReference type="GO" id="GO:0004519">
    <property type="term" value="F:endonuclease activity"/>
    <property type="evidence" value="ECO:0007669"/>
    <property type="project" value="UniProtKB-KW"/>
</dbReference>
<accession>A0A424YYD0</accession>
<organism evidence="8 9">
    <name type="scientific">Campylobacter hepaticus</name>
    <dbReference type="NCBI Taxonomy" id="1813019"/>
    <lineage>
        <taxon>Bacteria</taxon>
        <taxon>Pseudomonadati</taxon>
        <taxon>Campylobacterota</taxon>
        <taxon>Epsilonproteobacteria</taxon>
        <taxon>Campylobacterales</taxon>
        <taxon>Campylobacteraceae</taxon>
        <taxon>Campylobacter</taxon>
    </lineage>
</organism>
<keyword evidence="5" id="KW-0378">Hydrolase</keyword>
<dbReference type="SUPFAM" id="SSF54786">
    <property type="entry name" value="YcfA/nrd intein domain"/>
    <property type="match status" value="1"/>
</dbReference>
<evidence type="ECO:0000313" key="9">
    <source>
        <dbReference type="Proteomes" id="UP000286095"/>
    </source>
</evidence>
<keyword evidence="4" id="KW-0255">Endonuclease</keyword>
<dbReference type="InterPro" id="IPR038570">
    <property type="entry name" value="HicA_sf"/>
</dbReference>
<evidence type="ECO:0000256" key="1">
    <source>
        <dbReference type="ARBA" id="ARBA00006620"/>
    </source>
</evidence>
<sequence length="75" mass="8864">MSNKEKLIKELENNAKNASFANIEKLLSWYDYKLVSIRGSHHKFKKDNKSIIVPLHKPIKEVYVKQILKLLKDEK</sequence>
<comment type="similarity">
    <text evidence="1">Belongs to the HicA mRNA interferase family.</text>
</comment>
<name>A0A424YYD0_9BACT</name>
<evidence type="ECO:0000256" key="2">
    <source>
        <dbReference type="ARBA" id="ARBA00022649"/>
    </source>
</evidence>
<comment type="caution">
    <text evidence="8">The sequence shown here is derived from an EMBL/GenBank/DDBJ whole genome shotgun (WGS) entry which is preliminary data.</text>
</comment>
<dbReference type="GO" id="GO:0016787">
    <property type="term" value="F:hydrolase activity"/>
    <property type="evidence" value="ECO:0007669"/>
    <property type="project" value="UniProtKB-KW"/>
</dbReference>